<dbReference type="Pfam" id="PF00155">
    <property type="entry name" value="Aminotran_1_2"/>
    <property type="match status" value="1"/>
</dbReference>
<evidence type="ECO:0000259" key="6">
    <source>
        <dbReference type="PROSITE" id="PS50949"/>
    </source>
</evidence>
<keyword evidence="8" id="KW-1185">Reference proteome</keyword>
<dbReference type="CDD" id="cd07377">
    <property type="entry name" value="WHTH_GntR"/>
    <property type="match status" value="1"/>
</dbReference>
<dbReference type="InterPro" id="IPR036390">
    <property type="entry name" value="WH_DNA-bd_sf"/>
</dbReference>
<accession>A0A848FEY3</accession>
<proteinExistence type="inferred from homology"/>
<dbReference type="SMART" id="SM00345">
    <property type="entry name" value="HTH_GNTR"/>
    <property type="match status" value="1"/>
</dbReference>
<name>A0A848FEY3_9BURK</name>
<evidence type="ECO:0000313" key="8">
    <source>
        <dbReference type="Proteomes" id="UP000574067"/>
    </source>
</evidence>
<evidence type="ECO:0000256" key="1">
    <source>
        <dbReference type="ARBA" id="ARBA00005384"/>
    </source>
</evidence>
<keyword evidence="7" id="KW-0032">Aminotransferase</keyword>
<dbReference type="GO" id="GO:0008483">
    <property type="term" value="F:transaminase activity"/>
    <property type="evidence" value="ECO:0007669"/>
    <property type="project" value="UniProtKB-KW"/>
</dbReference>
<dbReference type="Gene3D" id="3.90.1150.10">
    <property type="entry name" value="Aspartate Aminotransferase, domain 1"/>
    <property type="match status" value="1"/>
</dbReference>
<dbReference type="InterPro" id="IPR015422">
    <property type="entry name" value="PyrdxlP-dep_Trfase_small"/>
</dbReference>
<dbReference type="EMBL" id="JABBFW010000020">
    <property type="protein sequence ID" value="NML17646.1"/>
    <property type="molecule type" value="Genomic_DNA"/>
</dbReference>
<organism evidence="7 8">
    <name type="scientific">Azohydromonas caseinilytica</name>
    <dbReference type="NCBI Taxonomy" id="2728836"/>
    <lineage>
        <taxon>Bacteria</taxon>
        <taxon>Pseudomonadati</taxon>
        <taxon>Pseudomonadota</taxon>
        <taxon>Betaproteobacteria</taxon>
        <taxon>Burkholderiales</taxon>
        <taxon>Sphaerotilaceae</taxon>
        <taxon>Azohydromonas</taxon>
    </lineage>
</organism>
<dbReference type="RefSeq" id="WP_169162545.1">
    <property type="nucleotide sequence ID" value="NZ_JABBFW010000020.1"/>
</dbReference>
<sequence>MDRAPDTLYLHLADQLAGSIRAGTLARGERLASVRELARQRGVSVSTVVQAYRTLEDARLIEARPRSGYFVAGRAGRRPAEPDTTPLPAQAQLVAVSSLAAKVMALANDPDVLSFGAVCPDAELFQQERVRRAVSRAAQRHRASLCRYPSGSGALEFRRAVARQALALGCQLDPERIVSTTGCQAAISLCLRAVTQPGDVVALESPTSFGFLELLESLHLRALEIPTHPRQGMSVDALSLALDTQPVKAVLAVPTLSNPLGSCMPVGERRRLAQLVAQRGVPLIEDVIYNPLCGPEHRRAVRSFDGSGHVMLCGSYSKTMTPGVRVGYVEAGRWTPEVRRLKTVHSGSFTELMELALADLLLQPGLESGFRQLRTAVAARVDEARGIVAESFPKGTRVTDPPGGFILWVELPPGSDAMALFEACLCERICIAPGAIFSTTGRYRHCLRLGLGGRWDEAQRRALRRVGELAHRVLPEAVSTG</sequence>
<dbReference type="PANTHER" id="PTHR46577:SF2">
    <property type="entry name" value="TRANSCRIPTIONAL REGULATORY PROTEIN"/>
    <property type="match status" value="1"/>
</dbReference>
<dbReference type="PANTHER" id="PTHR46577">
    <property type="entry name" value="HTH-TYPE TRANSCRIPTIONAL REGULATORY PROTEIN GABR"/>
    <property type="match status" value="1"/>
</dbReference>
<dbReference type="SUPFAM" id="SSF46785">
    <property type="entry name" value="Winged helix' DNA-binding domain"/>
    <property type="match status" value="1"/>
</dbReference>
<dbReference type="InterPro" id="IPR004839">
    <property type="entry name" value="Aminotransferase_I/II_large"/>
</dbReference>
<comment type="caution">
    <text evidence="7">The sequence shown here is derived from an EMBL/GenBank/DDBJ whole genome shotgun (WGS) entry which is preliminary data.</text>
</comment>
<keyword evidence="7" id="KW-0808">Transferase</keyword>
<dbReference type="InterPro" id="IPR036388">
    <property type="entry name" value="WH-like_DNA-bd_sf"/>
</dbReference>
<dbReference type="InterPro" id="IPR015424">
    <property type="entry name" value="PyrdxlP-dep_Trfase"/>
</dbReference>
<dbReference type="Gene3D" id="1.10.10.10">
    <property type="entry name" value="Winged helix-like DNA-binding domain superfamily/Winged helix DNA-binding domain"/>
    <property type="match status" value="1"/>
</dbReference>
<dbReference type="InterPro" id="IPR015421">
    <property type="entry name" value="PyrdxlP-dep_Trfase_major"/>
</dbReference>
<dbReference type="InterPro" id="IPR000524">
    <property type="entry name" value="Tscrpt_reg_HTH_GntR"/>
</dbReference>
<keyword evidence="3" id="KW-0805">Transcription regulation</keyword>
<evidence type="ECO:0000256" key="3">
    <source>
        <dbReference type="ARBA" id="ARBA00023015"/>
    </source>
</evidence>
<protein>
    <submittedName>
        <fullName evidence="7">PLP-dependent aminotransferase family protein</fullName>
    </submittedName>
</protein>
<dbReference type="SUPFAM" id="SSF53383">
    <property type="entry name" value="PLP-dependent transferases"/>
    <property type="match status" value="1"/>
</dbReference>
<keyword evidence="5" id="KW-0804">Transcription</keyword>
<comment type="similarity">
    <text evidence="1">In the C-terminal section; belongs to the class-I pyridoxal-phosphate-dependent aminotransferase family.</text>
</comment>
<dbReference type="InterPro" id="IPR051446">
    <property type="entry name" value="HTH_trans_reg/aminotransferase"/>
</dbReference>
<dbReference type="Proteomes" id="UP000574067">
    <property type="component" value="Unassembled WGS sequence"/>
</dbReference>
<dbReference type="GO" id="GO:0030170">
    <property type="term" value="F:pyridoxal phosphate binding"/>
    <property type="evidence" value="ECO:0007669"/>
    <property type="project" value="InterPro"/>
</dbReference>
<evidence type="ECO:0000256" key="5">
    <source>
        <dbReference type="ARBA" id="ARBA00023163"/>
    </source>
</evidence>
<dbReference type="GO" id="GO:0003700">
    <property type="term" value="F:DNA-binding transcription factor activity"/>
    <property type="evidence" value="ECO:0007669"/>
    <property type="project" value="InterPro"/>
</dbReference>
<dbReference type="GO" id="GO:0003677">
    <property type="term" value="F:DNA binding"/>
    <property type="evidence" value="ECO:0007669"/>
    <property type="project" value="UniProtKB-KW"/>
</dbReference>
<keyword evidence="2" id="KW-0663">Pyridoxal phosphate</keyword>
<evidence type="ECO:0000256" key="4">
    <source>
        <dbReference type="ARBA" id="ARBA00023125"/>
    </source>
</evidence>
<dbReference type="PROSITE" id="PS50949">
    <property type="entry name" value="HTH_GNTR"/>
    <property type="match status" value="1"/>
</dbReference>
<gene>
    <name evidence="7" type="ORF">HHL10_21995</name>
</gene>
<evidence type="ECO:0000313" key="7">
    <source>
        <dbReference type="EMBL" id="NML17646.1"/>
    </source>
</evidence>
<keyword evidence="4" id="KW-0238">DNA-binding</keyword>
<reference evidence="7 8" key="1">
    <citation type="submission" date="2020-04" db="EMBL/GenBank/DDBJ databases">
        <title>Azohydromonas sp. isolated from soil.</title>
        <authorList>
            <person name="Dahal R.H."/>
        </authorList>
    </citation>
    <scope>NUCLEOTIDE SEQUENCE [LARGE SCALE GENOMIC DNA]</scope>
    <source>
        <strain evidence="7 8">G-1-1-14</strain>
    </source>
</reference>
<dbReference type="CDD" id="cd00609">
    <property type="entry name" value="AAT_like"/>
    <property type="match status" value="1"/>
</dbReference>
<dbReference type="Pfam" id="PF00392">
    <property type="entry name" value="GntR"/>
    <property type="match status" value="1"/>
</dbReference>
<evidence type="ECO:0000256" key="2">
    <source>
        <dbReference type="ARBA" id="ARBA00022898"/>
    </source>
</evidence>
<dbReference type="AlphaFoldDB" id="A0A848FEY3"/>
<dbReference type="Gene3D" id="3.40.640.10">
    <property type="entry name" value="Type I PLP-dependent aspartate aminotransferase-like (Major domain)"/>
    <property type="match status" value="1"/>
</dbReference>
<feature type="domain" description="HTH gntR-type" evidence="6">
    <location>
        <begin position="6"/>
        <end position="74"/>
    </location>
</feature>